<dbReference type="Proteomes" id="UP000037035">
    <property type="component" value="Unassembled WGS sequence"/>
</dbReference>
<name>A0A0L6VJX0_9BASI</name>
<accession>A0A0L6VJX0</accession>
<evidence type="ECO:0000313" key="1">
    <source>
        <dbReference type="EMBL" id="KNZ61081.1"/>
    </source>
</evidence>
<proteinExistence type="predicted"/>
<gene>
    <name evidence="1" type="ORF">VP01_1454g1</name>
</gene>
<dbReference type="EMBL" id="LAVV01005054">
    <property type="protein sequence ID" value="KNZ61081.1"/>
    <property type="molecule type" value="Genomic_DNA"/>
</dbReference>
<keyword evidence="2" id="KW-1185">Reference proteome</keyword>
<protein>
    <submittedName>
        <fullName evidence="1">Uncharacterized protein</fullName>
    </submittedName>
</protein>
<evidence type="ECO:0000313" key="2">
    <source>
        <dbReference type="Proteomes" id="UP000037035"/>
    </source>
</evidence>
<dbReference type="VEuPathDB" id="FungiDB:VP01_1454g1"/>
<comment type="caution">
    <text evidence="1">The sequence shown here is derived from an EMBL/GenBank/DDBJ whole genome shotgun (WGS) entry which is preliminary data.</text>
</comment>
<sequence>MFLYLKPGRLENGSIEDAGKILRRFKSSFHVLNKSYISFSHPIFLEIIFELQKTVNDQKENELWSPFYGLDTLFLCYNHIMNVDENLASEPPSIYKSKSIRTVKTIIHNTPFKLNRLKLSQTIQISWISTNLMVKLMILLHWWWVDLSNTSTHTRAWKANQISSASQSYFFSSSEDKPLPLPLSPKPDFKSAKAFEFFPLSVHHGNKAELKPSAQQLVQNHNTIYIIKLNSPHTQCTVIEPLARDFLILVEGLNQYKFQPIYERGYQLNLGQSSPKIRLNFCTTYNQKTGIISVHDQVKRKKLHASGMETALETCLNLALGVTPANSPSVGAFFCLCCWNTSFHEKRVVGS</sequence>
<reference evidence="1 2" key="1">
    <citation type="submission" date="2015-08" db="EMBL/GenBank/DDBJ databases">
        <title>Next Generation Sequencing and Analysis of the Genome of Puccinia sorghi L Schw, the Causal Agent of Maize Common Rust.</title>
        <authorList>
            <person name="Rochi L."/>
            <person name="Burguener G."/>
            <person name="Darino M."/>
            <person name="Turjanski A."/>
            <person name="Kreff E."/>
            <person name="Dieguez M.J."/>
            <person name="Sacco F."/>
        </authorList>
    </citation>
    <scope>NUCLEOTIDE SEQUENCE [LARGE SCALE GENOMIC DNA]</scope>
    <source>
        <strain evidence="1 2">RO10H11247</strain>
    </source>
</reference>
<organism evidence="1 2">
    <name type="scientific">Puccinia sorghi</name>
    <dbReference type="NCBI Taxonomy" id="27349"/>
    <lineage>
        <taxon>Eukaryota</taxon>
        <taxon>Fungi</taxon>
        <taxon>Dikarya</taxon>
        <taxon>Basidiomycota</taxon>
        <taxon>Pucciniomycotina</taxon>
        <taxon>Pucciniomycetes</taxon>
        <taxon>Pucciniales</taxon>
        <taxon>Pucciniaceae</taxon>
        <taxon>Puccinia</taxon>
    </lineage>
</organism>
<dbReference type="AlphaFoldDB" id="A0A0L6VJX0"/>